<keyword evidence="4 7" id="KW-1133">Transmembrane helix</keyword>
<dbReference type="RefSeq" id="WP_078976539.1">
    <property type="nucleotide sequence ID" value="NZ_MWQN01000001.1"/>
</dbReference>
<comment type="caution">
    <text evidence="10">The sequence shown here is derived from an EMBL/GenBank/DDBJ whole genome shotgun (WGS) entry which is preliminary data.</text>
</comment>
<evidence type="ECO:0000259" key="9">
    <source>
        <dbReference type="Pfam" id="PF12704"/>
    </source>
</evidence>
<keyword evidence="11" id="KW-1185">Reference proteome</keyword>
<evidence type="ECO:0000259" key="8">
    <source>
        <dbReference type="Pfam" id="PF02687"/>
    </source>
</evidence>
<evidence type="ECO:0000313" key="10">
    <source>
        <dbReference type="EMBL" id="OPC82270.1"/>
    </source>
</evidence>
<sequence length="848" mass="88401">MWGLALRTLRFRAGSFVATFVALCFGATVVMACGGLLETGVRNNAPPQRLERASLAVIGDPTYTGPRDGDGDRERDYALGERVPLDEGMVERVRGVAGVRAAVGERTFRTALIGPDGNRRAQGHAWESAQLTPYTLAGGAAPAGPDEVVLDTTLARRAAVGVGDRVRIAAHGGARAYRVSGIARPARTVPQATMFFAAAEADRLSAPTGAVADIAIVAAPGTDLGALRKAVSRAVHDERTRILAGDDRGAVEHPEILANKSDLIALSAVFGGLAVAVAVFVVAGTIGLSVQQRRREFALMRAIGATPRQLRRMLLGETLLVTVLAAGVAWFTGPAAGRVLFDRLVASGMVAETVEFEQGWIPAVAAAGAVLLTALVGGLVGAWRTVAAKPTEALAESAFRQRWFNWFRFVLALIALAGATALGLVTMYVLEGPMAGSTAGPAVICATIGLALLAPGLTKLLVWILYRPLGALTGRSGRIAMLGARVTSVRMASAVTPIMLAVAISTGELYLQTTTTGQAERVYTESLRADAVLTAAVGGVDPGLAERVRTIPGVASASAYTASAGFVENPRVTPDSRHGVPMRGVDVDTGLATVGVTASAGSLAELRGDTVALPRALARSIHRGLGDTIRLRLGDGASADVRVVALFESRPGYDTMLLPVSLLAPHTTDGLPAQILVRAAEGTDPDRLVAALGAWAKEYPGLRAASREALLETHAEESKTQAWVNYLIIGMLTLYTALSLVNSLILATHNRRREFGLQRLSGATRGQILRMSAVEATLTTLIGVLLGTAAAAAAVVPFSLSLTDSWLPMGSIRIYAAVVGTAAVLTFAATLLPTWRVLRTNPVAVAQG</sequence>
<protein>
    <recommendedName>
        <fullName evidence="12">ABC transporter permease</fullName>
    </recommendedName>
</protein>
<feature type="transmembrane region" description="Helical" evidence="7">
    <location>
        <begin position="812"/>
        <end position="832"/>
    </location>
</feature>
<evidence type="ECO:0000256" key="1">
    <source>
        <dbReference type="ARBA" id="ARBA00004651"/>
    </source>
</evidence>
<feature type="transmembrane region" description="Helical" evidence="7">
    <location>
        <begin position="768"/>
        <end position="800"/>
    </location>
</feature>
<evidence type="ECO:0000256" key="5">
    <source>
        <dbReference type="ARBA" id="ARBA00023136"/>
    </source>
</evidence>
<feature type="transmembrane region" description="Helical" evidence="7">
    <location>
        <begin position="318"/>
        <end position="340"/>
    </location>
</feature>
<feature type="domain" description="ABC3 transporter permease C-terminal" evidence="8">
    <location>
        <begin position="727"/>
        <end position="842"/>
    </location>
</feature>
<feature type="transmembrane region" description="Helical" evidence="7">
    <location>
        <begin position="487"/>
        <end position="511"/>
    </location>
</feature>
<dbReference type="EMBL" id="MWQN01000001">
    <property type="protein sequence ID" value="OPC82270.1"/>
    <property type="molecule type" value="Genomic_DNA"/>
</dbReference>
<dbReference type="Proteomes" id="UP000190037">
    <property type="component" value="Unassembled WGS sequence"/>
</dbReference>
<dbReference type="AlphaFoldDB" id="A0A1T3P057"/>
<dbReference type="GO" id="GO:0005886">
    <property type="term" value="C:plasma membrane"/>
    <property type="evidence" value="ECO:0007669"/>
    <property type="project" value="UniProtKB-SubCell"/>
</dbReference>
<evidence type="ECO:0000313" key="11">
    <source>
        <dbReference type="Proteomes" id="UP000190037"/>
    </source>
</evidence>
<keyword evidence="3 7" id="KW-0812">Transmembrane</keyword>
<dbReference type="Pfam" id="PF12704">
    <property type="entry name" value="MacB_PCD"/>
    <property type="match status" value="2"/>
</dbReference>
<dbReference type="PANTHER" id="PTHR30572:SF4">
    <property type="entry name" value="ABC TRANSPORTER PERMEASE YTRF"/>
    <property type="match status" value="1"/>
</dbReference>
<comment type="subcellular location">
    <subcellularLocation>
        <location evidence="1">Cell membrane</location>
        <topology evidence="1">Multi-pass membrane protein</topology>
    </subcellularLocation>
</comment>
<keyword evidence="2" id="KW-1003">Cell membrane</keyword>
<feature type="transmembrane region" description="Helical" evidence="7">
    <location>
        <begin position="263"/>
        <end position="290"/>
    </location>
</feature>
<gene>
    <name evidence="10" type="ORF">B4N89_16210</name>
</gene>
<dbReference type="GO" id="GO:0022857">
    <property type="term" value="F:transmembrane transporter activity"/>
    <property type="evidence" value="ECO:0007669"/>
    <property type="project" value="TreeGrafter"/>
</dbReference>
<feature type="domain" description="ABC3 transporter permease C-terminal" evidence="8">
    <location>
        <begin position="269"/>
        <end position="387"/>
    </location>
</feature>
<evidence type="ECO:0000256" key="3">
    <source>
        <dbReference type="ARBA" id="ARBA00022692"/>
    </source>
</evidence>
<evidence type="ECO:0000256" key="4">
    <source>
        <dbReference type="ARBA" id="ARBA00022989"/>
    </source>
</evidence>
<proteinExistence type="inferred from homology"/>
<feature type="domain" description="MacB-like periplasmic core" evidence="9">
    <location>
        <begin position="499"/>
        <end position="692"/>
    </location>
</feature>
<evidence type="ECO:0000256" key="6">
    <source>
        <dbReference type="ARBA" id="ARBA00038076"/>
    </source>
</evidence>
<dbReference type="OrthoDB" id="3223244at2"/>
<name>A0A1T3P057_9ACTN</name>
<keyword evidence="5 7" id="KW-0472">Membrane</keyword>
<dbReference type="STRING" id="159449.B4N89_16210"/>
<evidence type="ECO:0000256" key="2">
    <source>
        <dbReference type="ARBA" id="ARBA00022475"/>
    </source>
</evidence>
<organism evidence="10 11">
    <name type="scientific">Embleya scabrispora</name>
    <dbReference type="NCBI Taxonomy" id="159449"/>
    <lineage>
        <taxon>Bacteria</taxon>
        <taxon>Bacillati</taxon>
        <taxon>Actinomycetota</taxon>
        <taxon>Actinomycetes</taxon>
        <taxon>Kitasatosporales</taxon>
        <taxon>Streptomycetaceae</taxon>
        <taxon>Embleya</taxon>
    </lineage>
</organism>
<evidence type="ECO:0008006" key="12">
    <source>
        <dbReference type="Google" id="ProtNLM"/>
    </source>
</evidence>
<feature type="transmembrane region" description="Helical" evidence="7">
    <location>
        <begin position="723"/>
        <end position="747"/>
    </location>
</feature>
<evidence type="ECO:0000256" key="7">
    <source>
        <dbReference type="SAM" id="Phobius"/>
    </source>
</evidence>
<dbReference type="InterPro" id="IPR025857">
    <property type="entry name" value="MacB_PCD"/>
</dbReference>
<dbReference type="Pfam" id="PF02687">
    <property type="entry name" value="FtsX"/>
    <property type="match status" value="2"/>
</dbReference>
<dbReference type="InterPro" id="IPR050250">
    <property type="entry name" value="Macrolide_Exporter_MacB"/>
</dbReference>
<feature type="transmembrane region" description="Helical" evidence="7">
    <location>
        <begin position="441"/>
        <end position="466"/>
    </location>
</feature>
<dbReference type="InterPro" id="IPR003838">
    <property type="entry name" value="ABC3_permease_C"/>
</dbReference>
<feature type="transmembrane region" description="Helical" evidence="7">
    <location>
        <begin position="360"/>
        <end position="386"/>
    </location>
</feature>
<accession>A0A1T3P057</accession>
<feature type="domain" description="MacB-like periplasmic core" evidence="9">
    <location>
        <begin position="18"/>
        <end position="233"/>
    </location>
</feature>
<reference evidence="10 11" key="1">
    <citation type="submission" date="2017-03" db="EMBL/GenBank/DDBJ databases">
        <title>Draft genome sequence of Streptomyces scabrisporus NF3, endophyte isolated from Amphipterygium adstringens.</title>
        <authorList>
            <person name="Vazquez M."/>
            <person name="Ceapa C.D."/>
            <person name="Rodriguez Luna D."/>
            <person name="Sanchez Esquivel S."/>
        </authorList>
    </citation>
    <scope>NUCLEOTIDE SEQUENCE [LARGE SCALE GENOMIC DNA]</scope>
    <source>
        <strain evidence="10 11">NF3</strain>
    </source>
</reference>
<dbReference type="PANTHER" id="PTHR30572">
    <property type="entry name" value="MEMBRANE COMPONENT OF TRANSPORTER-RELATED"/>
    <property type="match status" value="1"/>
</dbReference>
<feature type="transmembrane region" description="Helical" evidence="7">
    <location>
        <begin position="406"/>
        <end position="429"/>
    </location>
</feature>
<comment type="similarity">
    <text evidence="6">Belongs to the ABC-4 integral membrane protein family.</text>
</comment>
<dbReference type="PROSITE" id="PS51257">
    <property type="entry name" value="PROKAR_LIPOPROTEIN"/>
    <property type="match status" value="1"/>
</dbReference>